<dbReference type="Gene3D" id="2.60.120.650">
    <property type="entry name" value="Cupin"/>
    <property type="match status" value="1"/>
</dbReference>
<dbReference type="AlphaFoldDB" id="A0A1U8IZ99"/>
<reference evidence="4" key="1">
    <citation type="journal article" date="2020" name="Nat. Genet.">
        <title>Genomic diversifications of five Gossypium allopolyploid species and their impact on cotton improvement.</title>
        <authorList>
            <person name="Chen Z.J."/>
            <person name="Sreedasyam A."/>
            <person name="Ando A."/>
            <person name="Song Q."/>
            <person name="De Santiago L.M."/>
            <person name="Hulse-Kemp A.M."/>
            <person name="Ding M."/>
            <person name="Ye W."/>
            <person name="Kirkbride R.C."/>
            <person name="Jenkins J."/>
            <person name="Plott C."/>
            <person name="Lovell J."/>
            <person name="Lin Y.M."/>
            <person name="Vaughn R."/>
            <person name="Liu B."/>
            <person name="Simpson S."/>
            <person name="Scheffler B.E."/>
            <person name="Wen L."/>
            <person name="Saski C.A."/>
            <person name="Grover C.E."/>
            <person name="Hu G."/>
            <person name="Conover J.L."/>
            <person name="Carlson J.W."/>
            <person name="Shu S."/>
            <person name="Boston L.B."/>
            <person name="Williams M."/>
            <person name="Peterson D.G."/>
            <person name="McGee K."/>
            <person name="Jones D.C."/>
            <person name="Wendel J.F."/>
            <person name="Stelly D.M."/>
            <person name="Grimwood J."/>
            <person name="Schmutz J."/>
        </authorList>
    </citation>
    <scope>NUCLEOTIDE SEQUENCE [LARGE SCALE GENOMIC DNA]</scope>
    <source>
        <strain evidence="4">cv. TM-1</strain>
    </source>
</reference>
<dbReference type="STRING" id="3635.A0A1U8IZ99"/>
<dbReference type="GO" id="GO:0000785">
    <property type="term" value="C:chromatin"/>
    <property type="evidence" value="ECO:0007669"/>
    <property type="project" value="TreeGrafter"/>
</dbReference>
<dbReference type="GO" id="GO:0005634">
    <property type="term" value="C:nucleus"/>
    <property type="evidence" value="ECO:0007669"/>
    <property type="project" value="UniProtKB-SubCell"/>
</dbReference>
<feature type="domain" description="JmjN" evidence="3">
    <location>
        <begin position="182"/>
        <end position="223"/>
    </location>
</feature>
<dbReference type="Proteomes" id="UP000818029">
    <property type="component" value="Chromosome D06"/>
</dbReference>
<evidence type="ECO:0000256" key="1">
    <source>
        <dbReference type="ARBA" id="ARBA00004123"/>
    </source>
</evidence>
<dbReference type="RefSeq" id="XP_016681688.2">
    <property type="nucleotide sequence ID" value="XM_016826199.2"/>
</dbReference>
<dbReference type="SMR" id="A0A1U8IZ99"/>
<accession>A0A1U8IZ99</accession>
<comment type="subcellular location">
    <subcellularLocation>
        <location evidence="1">Nucleus</location>
    </subcellularLocation>
</comment>
<protein>
    <submittedName>
        <fullName evidence="5 6">Lysine-specific demethylase JMJ16 isoform X1</fullName>
    </submittedName>
</protein>
<keyword evidence="2" id="KW-0539">Nucleus</keyword>
<dbReference type="GeneID" id="107900563"/>
<dbReference type="SMART" id="SM00545">
    <property type="entry name" value="JmjN"/>
    <property type="match status" value="1"/>
</dbReference>
<dbReference type="PANTHER" id="PTHR10694">
    <property type="entry name" value="LYSINE-SPECIFIC DEMETHYLASE"/>
    <property type="match status" value="1"/>
</dbReference>
<reference evidence="5 6" key="2">
    <citation type="submission" date="2025-05" db="UniProtKB">
        <authorList>
            <consortium name="RefSeq"/>
        </authorList>
    </citation>
    <scope>IDENTIFICATION</scope>
</reference>
<dbReference type="PROSITE" id="PS51183">
    <property type="entry name" value="JMJN"/>
    <property type="match status" value="1"/>
</dbReference>
<proteinExistence type="predicted"/>
<name>A0A1U8IZ99_GOSHI</name>
<dbReference type="InterPro" id="IPR003349">
    <property type="entry name" value="JmjN"/>
</dbReference>
<dbReference type="GO" id="GO:0010468">
    <property type="term" value="P:regulation of gene expression"/>
    <property type="evidence" value="ECO:0007669"/>
    <property type="project" value="TreeGrafter"/>
</dbReference>
<evidence type="ECO:0000313" key="5">
    <source>
        <dbReference type="RefSeq" id="XP_016681687.2"/>
    </source>
</evidence>
<dbReference type="GO" id="GO:0034647">
    <property type="term" value="F:histone H3K4me/H3K4me2/H3K4me3 demethylase activity"/>
    <property type="evidence" value="ECO:0007669"/>
    <property type="project" value="TreeGrafter"/>
</dbReference>
<dbReference type="KEGG" id="ghi:107900563"/>
<dbReference type="PaxDb" id="3635-A0A1U8IZ99"/>
<evidence type="ECO:0000259" key="3">
    <source>
        <dbReference type="PROSITE" id="PS51183"/>
    </source>
</evidence>
<evidence type="ECO:0000313" key="6">
    <source>
        <dbReference type="RefSeq" id="XP_016681688.2"/>
    </source>
</evidence>
<sequence>MRKMKMINSNVKGRQAIGFNVEALQYNNIKFQVSIIRIGMELVRVCLEEKNDDISSVPPGFEPRALFTLKSEAHYTKRHERDNLICCSASTRAILVEKGTGLANDESSKITRSMSMRRRPWINYGQYGNSSEDEPDHGKLNQLNKRIGQASKVSDNEVEQVLKQVTARWRPEEACRPDIEDVPVFYPTDEEFEDTLKYMASIRPRAEQYGICRIVPPSSKMNKECDTILVNEESYLWHHSACELQCL</sequence>
<dbReference type="PANTHER" id="PTHR10694:SF113">
    <property type="entry name" value="PROTEIN JUMONJI"/>
    <property type="match status" value="1"/>
</dbReference>
<gene>
    <name evidence="5 6" type="primary">LOC107900563</name>
</gene>
<evidence type="ECO:0000313" key="4">
    <source>
        <dbReference type="Proteomes" id="UP000818029"/>
    </source>
</evidence>
<keyword evidence="4" id="KW-1185">Reference proteome</keyword>
<dbReference type="Pfam" id="PF02375">
    <property type="entry name" value="JmjN"/>
    <property type="match status" value="1"/>
</dbReference>
<organism evidence="4 6">
    <name type="scientific">Gossypium hirsutum</name>
    <name type="common">Upland cotton</name>
    <name type="synonym">Gossypium mexicanum</name>
    <dbReference type="NCBI Taxonomy" id="3635"/>
    <lineage>
        <taxon>Eukaryota</taxon>
        <taxon>Viridiplantae</taxon>
        <taxon>Streptophyta</taxon>
        <taxon>Embryophyta</taxon>
        <taxon>Tracheophyta</taxon>
        <taxon>Spermatophyta</taxon>
        <taxon>Magnoliopsida</taxon>
        <taxon>eudicotyledons</taxon>
        <taxon>Gunneridae</taxon>
        <taxon>Pentapetalae</taxon>
        <taxon>rosids</taxon>
        <taxon>malvids</taxon>
        <taxon>Malvales</taxon>
        <taxon>Malvaceae</taxon>
        <taxon>Malvoideae</taxon>
        <taxon>Gossypium</taxon>
    </lineage>
</organism>
<evidence type="ECO:0000256" key="2">
    <source>
        <dbReference type="ARBA" id="ARBA00023242"/>
    </source>
</evidence>
<dbReference type="RefSeq" id="XP_016681687.2">
    <property type="nucleotide sequence ID" value="XM_016826198.2"/>
</dbReference>